<dbReference type="InterPro" id="IPR032466">
    <property type="entry name" value="Metal_Hydrolase"/>
</dbReference>
<proteinExistence type="inferred from homology"/>
<accession>A0A7D7LVA6</accession>
<gene>
    <name evidence="3" type="ORF">H1R19_12185</name>
</gene>
<dbReference type="RefSeq" id="WP_219849143.1">
    <property type="nucleotide sequence ID" value="NZ_CP059491.1"/>
</dbReference>
<comment type="similarity">
    <text evidence="1">Belongs to the metallo-dependent hydrolases superfamily.</text>
</comment>
<dbReference type="EMBL" id="CP059491">
    <property type="protein sequence ID" value="QMS99755.1"/>
    <property type="molecule type" value="Genomic_DNA"/>
</dbReference>
<feature type="domain" description="Amidohydrolase-related" evidence="2">
    <location>
        <begin position="6"/>
        <end position="284"/>
    </location>
</feature>
<reference evidence="4" key="1">
    <citation type="submission" date="2020-07" db="EMBL/GenBank/DDBJ databases">
        <title>novel species isolated from the respiratory tract of Marmot.</title>
        <authorList>
            <person name="Zhang G."/>
        </authorList>
    </citation>
    <scope>NUCLEOTIDE SEQUENCE [LARGE SCALE GENOMIC DNA]</scope>
    <source>
        <strain evidence="4">686</strain>
    </source>
</reference>
<evidence type="ECO:0000313" key="4">
    <source>
        <dbReference type="Proteomes" id="UP000515663"/>
    </source>
</evidence>
<dbReference type="Proteomes" id="UP000515663">
    <property type="component" value="Chromosome"/>
</dbReference>
<dbReference type="InterPro" id="IPR006680">
    <property type="entry name" value="Amidohydro-rel"/>
</dbReference>
<evidence type="ECO:0000256" key="1">
    <source>
        <dbReference type="ARBA" id="ARBA00038310"/>
    </source>
</evidence>
<dbReference type="GO" id="GO:0016787">
    <property type="term" value="F:hydrolase activity"/>
    <property type="evidence" value="ECO:0007669"/>
    <property type="project" value="UniProtKB-KW"/>
</dbReference>
<dbReference type="PANTHER" id="PTHR43569">
    <property type="entry name" value="AMIDOHYDROLASE"/>
    <property type="match status" value="1"/>
</dbReference>
<dbReference type="PANTHER" id="PTHR43569:SF2">
    <property type="entry name" value="AMIDOHYDROLASE-RELATED DOMAIN-CONTAINING PROTEIN"/>
    <property type="match status" value="1"/>
</dbReference>
<evidence type="ECO:0000259" key="2">
    <source>
        <dbReference type="Pfam" id="PF04909"/>
    </source>
</evidence>
<keyword evidence="3" id="KW-0378">Hydrolase</keyword>
<dbReference type="AlphaFoldDB" id="A0A7D7LVA6"/>
<keyword evidence="4" id="KW-1185">Reference proteome</keyword>
<dbReference type="Pfam" id="PF04909">
    <property type="entry name" value="Amidohydro_2"/>
    <property type="match status" value="1"/>
</dbReference>
<organism evidence="3 4">
    <name type="scientific">Gordonia jinghuaiqii</name>
    <dbReference type="NCBI Taxonomy" id="2758710"/>
    <lineage>
        <taxon>Bacteria</taxon>
        <taxon>Bacillati</taxon>
        <taxon>Actinomycetota</taxon>
        <taxon>Actinomycetes</taxon>
        <taxon>Mycobacteriales</taxon>
        <taxon>Gordoniaceae</taxon>
        <taxon>Gordonia</taxon>
    </lineage>
</organism>
<protein>
    <submittedName>
        <fullName evidence="3">Amidohydrolase family protein</fullName>
    </submittedName>
</protein>
<dbReference type="Gene3D" id="3.20.20.140">
    <property type="entry name" value="Metal-dependent hydrolases"/>
    <property type="match status" value="1"/>
</dbReference>
<sequence>MPQHVVDAHLHLWDLNHPWYPGLQAFAEDVGKPELYSDFGLDDYAAAAGGFRVEQYVHVSAVTAPRAYLDELRWVSKVAADHGVDMRFVGSVDPTLSAHDICADLDAQAAITPHFRGARVLYRFEPDSRAARTVLRWLDDHDLVFDLTAHPETMDGWLRTLADFPDLTVVLEHTGWPTATDVDARAAWRRALTACADTTSASCKISGLGMSTGDLSAKTLRPWVEPAIDTFGWDRVIFGSNIPIEHIGGRYADLVESLDTIIGDEPADEQDRFYRRNALGVYGFEEER</sequence>
<name>A0A7D7LVA6_9ACTN</name>
<evidence type="ECO:0000313" key="3">
    <source>
        <dbReference type="EMBL" id="QMS99755.1"/>
    </source>
</evidence>
<dbReference type="InterPro" id="IPR052350">
    <property type="entry name" value="Metallo-dep_Lactonases"/>
</dbReference>
<dbReference type="SUPFAM" id="SSF51556">
    <property type="entry name" value="Metallo-dependent hydrolases"/>
    <property type="match status" value="1"/>
</dbReference>
<dbReference type="KEGG" id="gji:H1R19_12185"/>